<name>A0A1H0EXI8_9SPHI</name>
<reference evidence="2" key="1">
    <citation type="submission" date="2016-10" db="EMBL/GenBank/DDBJ databases">
        <authorList>
            <person name="Varghese N."/>
            <person name="Submissions S."/>
        </authorList>
    </citation>
    <scope>NUCLEOTIDE SEQUENCE [LARGE SCALE GENOMIC DNA]</scope>
    <source>
        <strain evidence="2">DSM 19110</strain>
    </source>
</reference>
<dbReference type="Proteomes" id="UP000183200">
    <property type="component" value="Unassembled WGS sequence"/>
</dbReference>
<dbReference type="Pfam" id="PF13489">
    <property type="entry name" value="Methyltransf_23"/>
    <property type="match status" value="1"/>
</dbReference>
<dbReference type="GO" id="GO:0008168">
    <property type="term" value="F:methyltransferase activity"/>
    <property type="evidence" value="ECO:0007669"/>
    <property type="project" value="UniProtKB-KW"/>
</dbReference>
<evidence type="ECO:0000313" key="1">
    <source>
        <dbReference type="EMBL" id="SDN87053.1"/>
    </source>
</evidence>
<dbReference type="GO" id="GO:0032259">
    <property type="term" value="P:methylation"/>
    <property type="evidence" value="ECO:0007669"/>
    <property type="project" value="UniProtKB-KW"/>
</dbReference>
<dbReference type="SUPFAM" id="SSF53335">
    <property type="entry name" value="S-adenosyl-L-methionine-dependent methyltransferases"/>
    <property type="match status" value="1"/>
</dbReference>
<protein>
    <submittedName>
        <fullName evidence="1">Methyltransferase domain-containing protein</fullName>
    </submittedName>
</protein>
<dbReference type="RefSeq" id="WP_074611556.1">
    <property type="nucleotide sequence ID" value="NZ_FNGY01000010.1"/>
</dbReference>
<evidence type="ECO:0000313" key="2">
    <source>
        <dbReference type="Proteomes" id="UP000183200"/>
    </source>
</evidence>
<dbReference type="InterPro" id="IPR029063">
    <property type="entry name" value="SAM-dependent_MTases_sf"/>
</dbReference>
<accession>A0A1H0EXI8</accession>
<keyword evidence="1" id="KW-0808">Transferase</keyword>
<keyword evidence="1" id="KW-0489">Methyltransferase</keyword>
<proteinExistence type="predicted"/>
<organism evidence="1 2">
    <name type="scientific">Pedobacter steynii</name>
    <dbReference type="NCBI Taxonomy" id="430522"/>
    <lineage>
        <taxon>Bacteria</taxon>
        <taxon>Pseudomonadati</taxon>
        <taxon>Bacteroidota</taxon>
        <taxon>Sphingobacteriia</taxon>
        <taxon>Sphingobacteriales</taxon>
        <taxon>Sphingobacteriaceae</taxon>
        <taxon>Pedobacter</taxon>
    </lineage>
</organism>
<keyword evidence="2" id="KW-1185">Reference proteome</keyword>
<gene>
    <name evidence="1" type="ORF">SAMN05421820_1109</name>
</gene>
<dbReference type="Gene3D" id="3.40.50.150">
    <property type="entry name" value="Vaccinia Virus protein VP39"/>
    <property type="match status" value="1"/>
</dbReference>
<dbReference type="AlphaFoldDB" id="A0A1H0EXI8"/>
<dbReference type="OrthoDB" id="9816564at2"/>
<dbReference type="EMBL" id="FNGY01000010">
    <property type="protein sequence ID" value="SDN87053.1"/>
    <property type="molecule type" value="Genomic_DNA"/>
</dbReference>
<sequence length="271" mass="32072">MKSKITGGQTELAFVTKVLKKYDVKYYRCLDTGFIQTEEPYWLEEAYSSAITKLDIGMLSRNEVVRDKTLKILSRHFDANKRFLDYAGGYGIFTRLMRDKGYDYYHSDIYCQNIFAEYFDLANCPQQDNFELVTAFEVLEHLVNPMEEIRKMLMLSDSLLFTTELQPEEMLNNLSDWWYIVPETGQHIALYTEKSLHFIAKELGFNCYSDGVNTHLFTKKKLSENPFEEQKPPYLLKVMKRKVARYDRNQMMPRESLLTKDFHDIKRKLNS</sequence>